<reference evidence="1 2" key="1">
    <citation type="submission" date="2019-06" db="EMBL/GenBank/DDBJ databases">
        <authorList>
            <person name="Meng X."/>
        </authorList>
    </citation>
    <scope>NUCLEOTIDE SEQUENCE [LARGE SCALE GENOMIC DNA]</scope>
    <source>
        <strain evidence="1 2">M625</strain>
    </source>
</reference>
<accession>A0A504JFY4</accession>
<dbReference type="PROSITE" id="PS51257">
    <property type="entry name" value="PROKAR_LIPOPROTEIN"/>
    <property type="match status" value="1"/>
</dbReference>
<name>A0A504JFY4_9FLAO</name>
<dbReference type="RefSeq" id="WP_140594427.1">
    <property type="nucleotide sequence ID" value="NZ_VFWZ01000004.1"/>
</dbReference>
<keyword evidence="2" id="KW-1185">Reference proteome</keyword>
<evidence type="ECO:0000313" key="2">
    <source>
        <dbReference type="Proteomes" id="UP000315540"/>
    </source>
</evidence>
<gene>
    <name evidence="1" type="ORF">FHK87_14825</name>
</gene>
<evidence type="ECO:0008006" key="3">
    <source>
        <dbReference type="Google" id="ProtNLM"/>
    </source>
</evidence>
<dbReference type="EMBL" id="VFWZ01000004">
    <property type="protein sequence ID" value="TPN85291.1"/>
    <property type="molecule type" value="Genomic_DNA"/>
</dbReference>
<proteinExistence type="predicted"/>
<dbReference type="AlphaFoldDB" id="A0A504JFY4"/>
<sequence length="140" mass="16458">MKTKSTYILIVIVMFFSCSKSTNPQEYVQYIEGYWEIDRVVFPNGTEKKYSFNQTIDFFEVNDSIGIRKKVQPQLNGNFIVTNDNTVFKIKVENDSLRLFYNNDLSNWKETIISAGESNITIKNESGNVYFYRPYKKIEL</sequence>
<organism evidence="1 2">
    <name type="scientific">Aquimarina algicola</name>
    <dbReference type="NCBI Taxonomy" id="2589995"/>
    <lineage>
        <taxon>Bacteria</taxon>
        <taxon>Pseudomonadati</taxon>
        <taxon>Bacteroidota</taxon>
        <taxon>Flavobacteriia</taxon>
        <taxon>Flavobacteriales</taxon>
        <taxon>Flavobacteriaceae</taxon>
        <taxon>Aquimarina</taxon>
    </lineage>
</organism>
<protein>
    <recommendedName>
        <fullName evidence="3">Lipocalin-like domain-containing protein</fullName>
    </recommendedName>
</protein>
<evidence type="ECO:0000313" key="1">
    <source>
        <dbReference type="EMBL" id="TPN85291.1"/>
    </source>
</evidence>
<dbReference type="OrthoDB" id="1143855at2"/>
<dbReference type="Proteomes" id="UP000315540">
    <property type="component" value="Unassembled WGS sequence"/>
</dbReference>
<comment type="caution">
    <text evidence="1">The sequence shown here is derived from an EMBL/GenBank/DDBJ whole genome shotgun (WGS) entry which is preliminary data.</text>
</comment>